<gene>
    <name evidence="1" type="primary">Acey_s0062.g3336</name>
    <name evidence="1" type="ORF">Y032_0062g3336</name>
</gene>
<comment type="caution">
    <text evidence="1">The sequence shown here is derived from an EMBL/GenBank/DDBJ whole genome shotgun (WGS) entry which is preliminary data.</text>
</comment>
<organism evidence="1 2">
    <name type="scientific">Ancylostoma ceylanicum</name>
    <dbReference type="NCBI Taxonomy" id="53326"/>
    <lineage>
        <taxon>Eukaryota</taxon>
        <taxon>Metazoa</taxon>
        <taxon>Ecdysozoa</taxon>
        <taxon>Nematoda</taxon>
        <taxon>Chromadorea</taxon>
        <taxon>Rhabditida</taxon>
        <taxon>Rhabditina</taxon>
        <taxon>Rhabditomorpha</taxon>
        <taxon>Strongyloidea</taxon>
        <taxon>Ancylostomatidae</taxon>
        <taxon>Ancylostomatinae</taxon>
        <taxon>Ancylostoma</taxon>
    </lineage>
</organism>
<accession>A0A016U297</accession>
<dbReference type="Proteomes" id="UP000024635">
    <property type="component" value="Unassembled WGS sequence"/>
</dbReference>
<keyword evidence="2" id="KW-1185">Reference proteome</keyword>
<evidence type="ECO:0000313" key="1">
    <source>
        <dbReference type="EMBL" id="EYC09071.1"/>
    </source>
</evidence>
<proteinExistence type="predicted"/>
<sequence>MLIKEKICTLSHGNSATDHTTTVWSSLYVRNTNGNESERFLASAWEPTTKENPERHLSLSLTPKMKSEFKDKRPLMFLKLRASKHNGDCQCRTQEDDRS</sequence>
<dbReference type="AlphaFoldDB" id="A0A016U297"/>
<reference evidence="2" key="1">
    <citation type="journal article" date="2015" name="Nat. Genet.">
        <title>The genome and transcriptome of the zoonotic hookworm Ancylostoma ceylanicum identify infection-specific gene families.</title>
        <authorList>
            <person name="Schwarz E.M."/>
            <person name="Hu Y."/>
            <person name="Antoshechkin I."/>
            <person name="Miller M.M."/>
            <person name="Sternberg P.W."/>
            <person name="Aroian R.V."/>
        </authorList>
    </citation>
    <scope>NUCLEOTIDE SEQUENCE</scope>
    <source>
        <strain evidence="2">HY135</strain>
    </source>
</reference>
<evidence type="ECO:0000313" key="2">
    <source>
        <dbReference type="Proteomes" id="UP000024635"/>
    </source>
</evidence>
<name>A0A016U297_9BILA</name>
<protein>
    <submittedName>
        <fullName evidence="1">Uncharacterized protein</fullName>
    </submittedName>
</protein>
<dbReference type="EMBL" id="JARK01001398">
    <property type="protein sequence ID" value="EYC09071.1"/>
    <property type="molecule type" value="Genomic_DNA"/>
</dbReference>